<sequence>MYALWGSYTKQVYDYSTSNMSTIIICVIRFSSIKEWKVSLMILLLLQTMAFVLLFIENCNS</sequence>
<dbReference type="AlphaFoldDB" id="A0A3P6B6G9"/>
<name>A0A3P6B6G9_BRAOL</name>
<evidence type="ECO:0000256" key="1">
    <source>
        <dbReference type="SAM" id="Phobius"/>
    </source>
</evidence>
<keyword evidence="1" id="KW-0812">Transmembrane</keyword>
<gene>
    <name evidence="2" type="ORF">BOLC3T19737H</name>
</gene>
<keyword evidence="1" id="KW-0472">Membrane</keyword>
<proteinExistence type="predicted"/>
<organism evidence="2">
    <name type="scientific">Brassica oleracea</name>
    <name type="common">Wild cabbage</name>
    <dbReference type="NCBI Taxonomy" id="3712"/>
    <lineage>
        <taxon>Eukaryota</taxon>
        <taxon>Viridiplantae</taxon>
        <taxon>Streptophyta</taxon>
        <taxon>Embryophyta</taxon>
        <taxon>Tracheophyta</taxon>
        <taxon>Spermatophyta</taxon>
        <taxon>Magnoliopsida</taxon>
        <taxon>eudicotyledons</taxon>
        <taxon>Gunneridae</taxon>
        <taxon>Pentapetalae</taxon>
        <taxon>rosids</taxon>
        <taxon>malvids</taxon>
        <taxon>Brassicales</taxon>
        <taxon>Brassicaceae</taxon>
        <taxon>Brassiceae</taxon>
        <taxon>Brassica</taxon>
    </lineage>
</organism>
<accession>A0A3P6B6G9</accession>
<dbReference type="EMBL" id="LR031872">
    <property type="protein sequence ID" value="VDC97835.1"/>
    <property type="molecule type" value="Genomic_DNA"/>
</dbReference>
<evidence type="ECO:0000313" key="2">
    <source>
        <dbReference type="EMBL" id="VDC97835.1"/>
    </source>
</evidence>
<reference evidence="2" key="1">
    <citation type="submission" date="2018-11" db="EMBL/GenBank/DDBJ databases">
        <authorList>
            <consortium name="Genoscope - CEA"/>
            <person name="William W."/>
        </authorList>
    </citation>
    <scope>NUCLEOTIDE SEQUENCE</scope>
</reference>
<keyword evidence="1" id="KW-1133">Transmembrane helix</keyword>
<protein>
    <submittedName>
        <fullName evidence="2">Uncharacterized protein</fullName>
    </submittedName>
</protein>
<feature type="transmembrane region" description="Helical" evidence="1">
    <location>
        <begin position="38"/>
        <end position="56"/>
    </location>
</feature>